<keyword evidence="15" id="KW-1185">Reference proteome</keyword>
<evidence type="ECO:0000259" key="13">
    <source>
        <dbReference type="PROSITE" id="PS51845"/>
    </source>
</evidence>
<dbReference type="PRINTS" id="PR00387">
    <property type="entry name" value="PDIESTERASE1"/>
</dbReference>
<keyword evidence="5" id="KW-0114">cAMP</keyword>
<feature type="binding site" evidence="10">
    <location>
        <position position="216"/>
    </location>
    <ligand>
        <name>Zn(2+)</name>
        <dbReference type="ChEBI" id="CHEBI:29105"/>
        <label>1</label>
    </ligand>
</feature>
<keyword evidence="4 11" id="KW-0378">Hydrolase</keyword>
<evidence type="ECO:0000256" key="12">
    <source>
        <dbReference type="SAM" id="MobiDB-lite"/>
    </source>
</evidence>
<feature type="binding site" evidence="10">
    <location>
        <position position="215"/>
    </location>
    <ligand>
        <name>Zn(2+)</name>
        <dbReference type="ChEBI" id="CHEBI:29105"/>
        <label>1</label>
    </ligand>
</feature>
<comment type="catalytic activity">
    <reaction evidence="8">
        <text>a nucleoside 3',5'-cyclic phosphate + H2O = a nucleoside 5'-phosphate + H(+)</text>
        <dbReference type="Rhea" id="RHEA:14653"/>
        <dbReference type="ChEBI" id="CHEBI:15377"/>
        <dbReference type="ChEBI" id="CHEBI:15378"/>
        <dbReference type="ChEBI" id="CHEBI:57867"/>
        <dbReference type="ChEBI" id="CHEBI:58464"/>
        <dbReference type="EC" id="3.1.4.17"/>
    </reaction>
    <physiologicalReaction direction="left-to-right" evidence="8">
        <dbReference type="Rhea" id="RHEA:14654"/>
    </physiologicalReaction>
</comment>
<dbReference type="InterPro" id="IPR013706">
    <property type="entry name" value="PDE1_N"/>
</dbReference>
<evidence type="ECO:0000256" key="8">
    <source>
        <dbReference type="ARBA" id="ARBA00033709"/>
    </source>
</evidence>
<dbReference type="GO" id="GO:0007165">
    <property type="term" value="P:signal transduction"/>
    <property type="evidence" value="ECO:0007669"/>
    <property type="project" value="InterPro"/>
</dbReference>
<evidence type="ECO:0000313" key="15">
    <source>
        <dbReference type="Proteomes" id="UP001142489"/>
    </source>
</evidence>
<evidence type="ECO:0000313" key="14">
    <source>
        <dbReference type="EMBL" id="KAJ7345968.1"/>
    </source>
</evidence>
<dbReference type="GO" id="GO:0046872">
    <property type="term" value="F:metal ion binding"/>
    <property type="evidence" value="ECO:0007669"/>
    <property type="project" value="UniProtKB-KW"/>
</dbReference>
<reference evidence="14" key="1">
    <citation type="journal article" date="2023" name="DNA Res.">
        <title>Chromosome-level genome assembly of Phrynocephalus forsythii using third-generation DNA sequencing and Hi-C analysis.</title>
        <authorList>
            <person name="Qi Y."/>
            <person name="Zhao W."/>
            <person name="Zhao Y."/>
            <person name="Niu C."/>
            <person name="Cao S."/>
            <person name="Zhang Y."/>
        </authorList>
    </citation>
    <scope>NUCLEOTIDE SEQUENCE</scope>
    <source>
        <tissue evidence="14">Muscle</tissue>
    </source>
</reference>
<dbReference type="GO" id="GO:0004114">
    <property type="term" value="F:3',5'-cyclic-nucleotide phosphodiesterase activity"/>
    <property type="evidence" value="ECO:0007669"/>
    <property type="project" value="UniProtKB-EC"/>
</dbReference>
<dbReference type="OrthoDB" id="189220at2759"/>
<feature type="binding site" evidence="10">
    <location>
        <position position="324"/>
    </location>
    <ligand>
        <name>Zn(2+)</name>
        <dbReference type="ChEBI" id="CHEBI:29105"/>
        <label>1</label>
    </ligand>
</feature>
<dbReference type="PANTHER" id="PTHR11347">
    <property type="entry name" value="CYCLIC NUCLEOTIDE PHOSPHODIESTERASE"/>
    <property type="match status" value="1"/>
</dbReference>
<feature type="compositionally biased region" description="Basic and acidic residues" evidence="12">
    <location>
        <begin position="671"/>
        <end position="682"/>
    </location>
</feature>
<comment type="caution">
    <text evidence="14">The sequence shown here is derived from an EMBL/GenBank/DDBJ whole genome shotgun (WGS) entry which is preliminary data.</text>
</comment>
<dbReference type="SMART" id="SM00471">
    <property type="entry name" value="HDc"/>
    <property type="match status" value="1"/>
</dbReference>
<dbReference type="InterPro" id="IPR023088">
    <property type="entry name" value="PDEase"/>
</dbReference>
<dbReference type="Pfam" id="PF08499">
    <property type="entry name" value="PDEase_I_N"/>
    <property type="match status" value="1"/>
</dbReference>
<feature type="domain" description="PDEase" evidence="13">
    <location>
        <begin position="98"/>
        <end position="474"/>
    </location>
</feature>
<name>A0A9Q0Y9B0_9SAUR</name>
<dbReference type="InterPro" id="IPR036971">
    <property type="entry name" value="PDEase_catalytic_dom_sf"/>
</dbReference>
<keyword evidence="3 10" id="KW-0479">Metal-binding</keyword>
<dbReference type="SUPFAM" id="SSF109604">
    <property type="entry name" value="HD-domain/PDEase-like"/>
    <property type="match status" value="1"/>
</dbReference>
<accession>A0A9Q0Y9B0</accession>
<dbReference type="Proteomes" id="UP001142489">
    <property type="component" value="Unassembled WGS sequence"/>
</dbReference>
<evidence type="ECO:0000256" key="5">
    <source>
        <dbReference type="ARBA" id="ARBA00023149"/>
    </source>
</evidence>
<evidence type="ECO:0000256" key="10">
    <source>
        <dbReference type="PIRSR" id="PIRSR623088-3"/>
    </source>
</evidence>
<evidence type="ECO:0000256" key="1">
    <source>
        <dbReference type="ARBA" id="ARBA00010664"/>
    </source>
</evidence>
<evidence type="ECO:0000256" key="11">
    <source>
        <dbReference type="RuleBase" id="RU363067"/>
    </source>
</evidence>
<evidence type="ECO:0000256" key="7">
    <source>
        <dbReference type="ARBA" id="ARBA00033684"/>
    </source>
</evidence>
<dbReference type="AlphaFoldDB" id="A0A9Q0Y9B0"/>
<feature type="compositionally biased region" description="Basic residues" evidence="12">
    <location>
        <begin position="502"/>
        <end position="511"/>
    </location>
</feature>
<comment type="cofactor">
    <cofactor evidence="11">
        <name>a divalent metal cation</name>
        <dbReference type="ChEBI" id="CHEBI:60240"/>
    </cofactor>
    <text evidence="11">Binds 2 divalent metal cations per subunit. Site 1 may preferentially bind zinc ions, while site 2 has a preference for magnesium and/or manganese ions.</text>
</comment>
<feature type="compositionally biased region" description="Basic and acidic residues" evidence="12">
    <location>
        <begin position="467"/>
        <end position="479"/>
    </location>
</feature>
<dbReference type="PROSITE" id="PS51845">
    <property type="entry name" value="PDEASE_I_2"/>
    <property type="match status" value="1"/>
</dbReference>
<protein>
    <recommendedName>
        <fullName evidence="11">Phosphodiesterase</fullName>
        <ecNumber evidence="11">3.1.4.-</ecNumber>
    </recommendedName>
</protein>
<dbReference type="InterPro" id="IPR003607">
    <property type="entry name" value="HD/PDEase_dom"/>
</dbReference>
<feature type="binding site" evidence="10">
    <location>
        <position position="179"/>
    </location>
    <ligand>
        <name>Zn(2+)</name>
        <dbReference type="ChEBI" id="CHEBI:29105"/>
        <label>1</label>
    </ligand>
</feature>
<dbReference type="Pfam" id="PF00233">
    <property type="entry name" value="PDEase_I"/>
    <property type="match status" value="1"/>
</dbReference>
<feature type="compositionally biased region" description="Basic and acidic residues" evidence="12">
    <location>
        <begin position="489"/>
        <end position="501"/>
    </location>
</feature>
<comment type="catalytic activity">
    <reaction evidence="6">
        <text>3',5'-cyclic AMP + H2O = AMP + H(+)</text>
        <dbReference type="Rhea" id="RHEA:25277"/>
        <dbReference type="ChEBI" id="CHEBI:15377"/>
        <dbReference type="ChEBI" id="CHEBI:15378"/>
        <dbReference type="ChEBI" id="CHEBI:58165"/>
        <dbReference type="ChEBI" id="CHEBI:456215"/>
    </reaction>
    <physiologicalReaction direction="left-to-right" evidence="6">
        <dbReference type="Rhea" id="RHEA:25278"/>
    </physiologicalReaction>
</comment>
<dbReference type="PROSITE" id="PS00126">
    <property type="entry name" value="PDEASE_I_1"/>
    <property type="match status" value="1"/>
</dbReference>
<dbReference type="InterPro" id="IPR023174">
    <property type="entry name" value="PDEase_CS"/>
</dbReference>
<dbReference type="Gene3D" id="1.10.1300.10">
    <property type="entry name" value="3'5'-cyclic nucleotide phosphodiesterase, catalytic domain"/>
    <property type="match status" value="1"/>
</dbReference>
<evidence type="ECO:0000256" key="9">
    <source>
        <dbReference type="PIRSR" id="PIRSR623088-1"/>
    </source>
</evidence>
<feature type="active site" description="Proton donor" evidence="9">
    <location>
        <position position="175"/>
    </location>
</feature>
<feature type="region of interest" description="Disordered" evidence="12">
    <location>
        <begin position="671"/>
        <end position="705"/>
    </location>
</feature>
<evidence type="ECO:0000256" key="2">
    <source>
        <dbReference type="ARBA" id="ARBA00022535"/>
    </source>
</evidence>
<dbReference type="InterPro" id="IPR002073">
    <property type="entry name" value="PDEase_catalytic_dom"/>
</dbReference>
<dbReference type="EMBL" id="JAPFRF010000001">
    <property type="protein sequence ID" value="KAJ7345968.1"/>
    <property type="molecule type" value="Genomic_DNA"/>
</dbReference>
<organism evidence="14 15">
    <name type="scientific">Phrynocephalus forsythii</name>
    <dbReference type="NCBI Taxonomy" id="171643"/>
    <lineage>
        <taxon>Eukaryota</taxon>
        <taxon>Metazoa</taxon>
        <taxon>Chordata</taxon>
        <taxon>Craniata</taxon>
        <taxon>Vertebrata</taxon>
        <taxon>Euteleostomi</taxon>
        <taxon>Lepidosauria</taxon>
        <taxon>Squamata</taxon>
        <taxon>Bifurcata</taxon>
        <taxon>Unidentata</taxon>
        <taxon>Episquamata</taxon>
        <taxon>Toxicofera</taxon>
        <taxon>Iguania</taxon>
        <taxon>Acrodonta</taxon>
        <taxon>Agamidae</taxon>
        <taxon>Agaminae</taxon>
        <taxon>Phrynocephalus</taxon>
    </lineage>
</organism>
<evidence type="ECO:0000256" key="4">
    <source>
        <dbReference type="ARBA" id="ARBA00022801"/>
    </source>
</evidence>
<feature type="region of interest" description="Disordered" evidence="12">
    <location>
        <begin position="467"/>
        <end position="519"/>
    </location>
</feature>
<keyword evidence="2" id="KW-0140">cGMP</keyword>
<comment type="similarity">
    <text evidence="1">Belongs to the cyclic nucleotide phosphodiesterase family. PDE1 subfamily.</text>
</comment>
<evidence type="ECO:0000256" key="3">
    <source>
        <dbReference type="ARBA" id="ARBA00022723"/>
    </source>
</evidence>
<feature type="binding site" evidence="10">
    <location>
        <position position="216"/>
    </location>
    <ligand>
        <name>Zn(2+)</name>
        <dbReference type="ChEBI" id="CHEBI:29105"/>
        <label>2</label>
    </ligand>
</feature>
<evidence type="ECO:0000256" key="6">
    <source>
        <dbReference type="ARBA" id="ARBA00033675"/>
    </source>
</evidence>
<sequence length="790" mass="88962">MGVQKNCSSAKSKTSDQRAKKKLSATLIGLWDNEDELCNIKWESIPVDVREWLAVTFGRKREACSNKPQEGNSIRTLAYAVQAGILVERKFRTPTSPVGLAYPSEVIESFKDVDKWSFNVFTLNEASQGHSLKFMVCELFSKYDLLTKFKIPLPCLISFASALEVGYNKYQNPYHNAIHATDVTQTVHSILLHTGLLHWFTDLEMLAIIFSTTIHDYEHTGTSNHFHVETRSEIALLYNDKSVLENHHVSAVYHLLENEEMNILVHLTPDEWRELRQLVIEMVLATDMARHFQQMSTIKQILQCHQQKRIRKDKIMSLVVHAADVSHPAKPWALHQRWAEALMEEFFQQGDKEAELGLPVSSLLRKKPMCSVFLFLSTGFIDGIVKPIFTLLLDAVDDIVQPLIQEASKSKCASRRAQVTKTSKAMDEENVSRESGKCTERQLLSVLDIARFKDHLLLIIQDNREKWKESREESTKDPPETESSNVRDQAQKGKAEQEKPQKMAKGKRNPSKAKDSCIAPEDPTTTCYYEYRDGKTFDPVDVNFIVYNANASELSQAQDVDAMDVTESYEELVDNQSSWKKAVAHNVDSEIRAMRSMVPETKPLCPDESDDVIIEEFIPDDSPPKTPAGSEATLVQEKVQQPPNIGFLATDLTQSDMEIFSLWNEEVMRRAAEQQRQDENRMPVDAAQEGPGLQDEISKGSARLSSEKDESFILQVISFDSLPVTCSRQAEQNHDGSQPEAASTPTLVVNDNMAPSSESAEQSVTTTSHGAAAVSVTSLNYGYGVFKIPK</sequence>
<proteinExistence type="inferred from homology"/>
<feature type="region of interest" description="Disordered" evidence="12">
    <location>
        <begin position="750"/>
        <end position="769"/>
    </location>
</feature>
<dbReference type="EC" id="3.1.4.-" evidence="11"/>
<comment type="catalytic activity">
    <reaction evidence="7">
        <text>3',5'-cyclic GMP + H2O = GMP + H(+)</text>
        <dbReference type="Rhea" id="RHEA:16957"/>
        <dbReference type="ChEBI" id="CHEBI:15377"/>
        <dbReference type="ChEBI" id="CHEBI:15378"/>
        <dbReference type="ChEBI" id="CHEBI:57746"/>
        <dbReference type="ChEBI" id="CHEBI:58115"/>
    </reaction>
    <physiologicalReaction direction="left-to-right" evidence="7">
        <dbReference type="Rhea" id="RHEA:16958"/>
    </physiologicalReaction>
</comment>
<gene>
    <name evidence="14" type="ORF">JRQ81_001918</name>
</gene>